<gene>
    <name evidence="10" type="ORF">MIMGU_mgv1a020525mg</name>
</gene>
<feature type="domain" description="RING-type" evidence="9">
    <location>
        <begin position="140"/>
        <end position="183"/>
    </location>
</feature>
<dbReference type="InterPro" id="IPR001841">
    <property type="entry name" value="Znf_RING"/>
</dbReference>
<dbReference type="SMART" id="SM00184">
    <property type="entry name" value="RING"/>
    <property type="match status" value="1"/>
</dbReference>
<dbReference type="GO" id="GO:0008270">
    <property type="term" value="F:zinc ion binding"/>
    <property type="evidence" value="ECO:0007669"/>
    <property type="project" value="UniProtKB-KW"/>
</dbReference>
<dbReference type="EC" id="2.3.2.27" evidence="2"/>
<keyword evidence="11" id="KW-1185">Reference proteome</keyword>
<keyword evidence="7" id="KW-0862">Zinc</keyword>
<organism evidence="10 11">
    <name type="scientific">Erythranthe guttata</name>
    <name type="common">Yellow monkey flower</name>
    <name type="synonym">Mimulus guttatus</name>
    <dbReference type="NCBI Taxonomy" id="4155"/>
    <lineage>
        <taxon>Eukaryota</taxon>
        <taxon>Viridiplantae</taxon>
        <taxon>Streptophyta</taxon>
        <taxon>Embryophyta</taxon>
        <taxon>Tracheophyta</taxon>
        <taxon>Spermatophyta</taxon>
        <taxon>Magnoliopsida</taxon>
        <taxon>eudicotyledons</taxon>
        <taxon>Gunneridae</taxon>
        <taxon>Pentapetalae</taxon>
        <taxon>asterids</taxon>
        <taxon>lamiids</taxon>
        <taxon>Lamiales</taxon>
        <taxon>Phrymaceae</taxon>
        <taxon>Erythranthe</taxon>
    </lineage>
</organism>
<evidence type="ECO:0000259" key="9">
    <source>
        <dbReference type="PROSITE" id="PS50089"/>
    </source>
</evidence>
<dbReference type="SUPFAM" id="SSF57850">
    <property type="entry name" value="RING/U-box"/>
    <property type="match status" value="1"/>
</dbReference>
<proteinExistence type="predicted"/>
<name>A0A022RQ64_ERYGU</name>
<evidence type="ECO:0000256" key="3">
    <source>
        <dbReference type="ARBA" id="ARBA00022679"/>
    </source>
</evidence>
<accession>A0A022RQ64</accession>
<evidence type="ECO:0000313" key="10">
    <source>
        <dbReference type="EMBL" id="EYU41060.1"/>
    </source>
</evidence>
<dbReference type="GO" id="GO:0061630">
    <property type="term" value="F:ubiquitin protein ligase activity"/>
    <property type="evidence" value="ECO:0000318"/>
    <property type="project" value="GO_Central"/>
</dbReference>
<dbReference type="InterPro" id="IPR045191">
    <property type="entry name" value="MBR1/2-like"/>
</dbReference>
<dbReference type="EMBL" id="KI630370">
    <property type="protein sequence ID" value="EYU41060.1"/>
    <property type="molecule type" value="Genomic_DNA"/>
</dbReference>
<evidence type="ECO:0000313" key="11">
    <source>
        <dbReference type="Proteomes" id="UP000030748"/>
    </source>
</evidence>
<dbReference type="InterPro" id="IPR013083">
    <property type="entry name" value="Znf_RING/FYVE/PHD"/>
</dbReference>
<dbReference type="AlphaFoldDB" id="A0A022RQ64"/>
<keyword evidence="6" id="KW-0833">Ubl conjugation pathway</keyword>
<comment type="catalytic activity">
    <reaction evidence="1">
        <text>S-ubiquitinyl-[E2 ubiquitin-conjugating enzyme]-L-cysteine + [acceptor protein]-L-lysine = [E2 ubiquitin-conjugating enzyme]-L-cysteine + N(6)-ubiquitinyl-[acceptor protein]-L-lysine.</text>
        <dbReference type="EC" id="2.3.2.27"/>
    </reaction>
</comment>
<evidence type="ECO:0000256" key="2">
    <source>
        <dbReference type="ARBA" id="ARBA00012483"/>
    </source>
</evidence>
<dbReference type="Proteomes" id="UP000030748">
    <property type="component" value="Unassembled WGS sequence"/>
</dbReference>
<keyword evidence="4" id="KW-0479">Metal-binding</keyword>
<keyword evidence="3" id="KW-0808">Transferase</keyword>
<keyword evidence="5 8" id="KW-0863">Zinc-finger</keyword>
<evidence type="ECO:0000256" key="7">
    <source>
        <dbReference type="ARBA" id="ARBA00022833"/>
    </source>
</evidence>
<evidence type="ECO:0000256" key="1">
    <source>
        <dbReference type="ARBA" id="ARBA00000900"/>
    </source>
</evidence>
<evidence type="ECO:0000256" key="4">
    <source>
        <dbReference type="ARBA" id="ARBA00022723"/>
    </source>
</evidence>
<dbReference type="PROSITE" id="PS50089">
    <property type="entry name" value="ZF_RING_2"/>
    <property type="match status" value="1"/>
</dbReference>
<dbReference type="PANTHER" id="PTHR22937:SF163">
    <property type="entry name" value="RING-TYPE E3 UBIQUITIN TRANSFERASE"/>
    <property type="match status" value="1"/>
</dbReference>
<evidence type="ECO:0000256" key="5">
    <source>
        <dbReference type="ARBA" id="ARBA00022771"/>
    </source>
</evidence>
<dbReference type="Pfam" id="PF13639">
    <property type="entry name" value="zf-RING_2"/>
    <property type="match status" value="1"/>
</dbReference>
<protein>
    <recommendedName>
        <fullName evidence="2">RING-type E3 ubiquitin transferase</fullName>
        <ecNumber evidence="2">2.3.2.27</ecNumber>
    </recommendedName>
</protein>
<evidence type="ECO:0000256" key="6">
    <source>
        <dbReference type="ARBA" id="ARBA00022786"/>
    </source>
</evidence>
<dbReference type="Gene3D" id="3.30.40.10">
    <property type="entry name" value="Zinc/RING finger domain, C3HC4 (zinc finger)"/>
    <property type="match status" value="1"/>
</dbReference>
<dbReference type="PANTHER" id="PTHR22937">
    <property type="entry name" value="E3 UBIQUITIN-PROTEIN LIGASE RNF165"/>
    <property type="match status" value="1"/>
</dbReference>
<reference evidence="10 11" key="1">
    <citation type="journal article" date="2013" name="Proc. Natl. Acad. Sci. U.S.A.">
        <title>Fine-scale variation in meiotic recombination in Mimulus inferred from population shotgun sequencing.</title>
        <authorList>
            <person name="Hellsten U."/>
            <person name="Wright K.M."/>
            <person name="Jenkins J."/>
            <person name="Shu S."/>
            <person name="Yuan Y."/>
            <person name="Wessler S.R."/>
            <person name="Schmutz J."/>
            <person name="Willis J.H."/>
            <person name="Rokhsar D.S."/>
        </authorList>
    </citation>
    <scope>NUCLEOTIDE SEQUENCE [LARGE SCALE GENOMIC DNA]</scope>
    <source>
        <strain evidence="11">cv. DUN x IM62</strain>
    </source>
</reference>
<sequence length="196" mass="22555">MAHLRRFNFSAEFQRAAAFHHPPPPPPPLLPWAIPGRIFPTAHGYVLIPYSPYIPPQHYYLSNNNYYATTTTTTTRRSTYLVQEEDQTLIFNASNIHHHPRQQEHADRTAAGLSEDQITKCLKIKININSCRDIEESEICVICFDDLCQENNNNIGALECGHEYHSDCIRQWPRVKNFCPLCKALAFKCRPVRSSC</sequence>
<evidence type="ECO:0000256" key="8">
    <source>
        <dbReference type="PROSITE-ProRule" id="PRU00175"/>
    </source>
</evidence>